<dbReference type="Pfam" id="PF07724">
    <property type="entry name" value="AAA_2"/>
    <property type="match status" value="1"/>
</dbReference>
<feature type="binding site" evidence="6 7">
    <location>
        <position position="16"/>
    </location>
    <ligand>
        <name>Zn(2+)</name>
        <dbReference type="ChEBI" id="CHEBI:29105"/>
    </ligand>
</feature>
<evidence type="ECO:0000256" key="3">
    <source>
        <dbReference type="ARBA" id="ARBA00022833"/>
    </source>
</evidence>
<dbReference type="PROSITE" id="PS51902">
    <property type="entry name" value="CLPX_ZB"/>
    <property type="match status" value="1"/>
</dbReference>
<dbReference type="Gene3D" id="3.40.50.300">
    <property type="entry name" value="P-loop containing nucleotide triphosphate hydrolases"/>
    <property type="match status" value="1"/>
</dbReference>
<dbReference type="InterPro" id="IPR010603">
    <property type="entry name" value="Znf_CppX_C4"/>
</dbReference>
<dbReference type="NCBIfam" id="NF003745">
    <property type="entry name" value="PRK05342.1"/>
    <property type="match status" value="1"/>
</dbReference>
<evidence type="ECO:0000256" key="5">
    <source>
        <dbReference type="ARBA" id="ARBA00023186"/>
    </source>
</evidence>
<keyword evidence="4 6" id="KW-0067">ATP-binding</keyword>
<dbReference type="InterPro" id="IPR027417">
    <property type="entry name" value="P-loop_NTPase"/>
</dbReference>
<dbReference type="GO" id="GO:0008233">
    <property type="term" value="F:peptidase activity"/>
    <property type="evidence" value="ECO:0007669"/>
    <property type="project" value="UniProtKB-KW"/>
</dbReference>
<keyword evidence="10" id="KW-0645">Protease</keyword>
<dbReference type="AlphaFoldDB" id="A0AAP4TZE7"/>
<evidence type="ECO:0000313" key="10">
    <source>
        <dbReference type="EMBL" id="MDO6673129.1"/>
    </source>
</evidence>
<dbReference type="Gene3D" id="6.20.220.10">
    <property type="entry name" value="ClpX chaperone, C4-type zinc finger domain"/>
    <property type="match status" value="1"/>
</dbReference>
<dbReference type="GeneID" id="97327126"/>
<evidence type="ECO:0000259" key="8">
    <source>
        <dbReference type="PROSITE" id="PS51902"/>
    </source>
</evidence>
<evidence type="ECO:0000256" key="1">
    <source>
        <dbReference type="ARBA" id="ARBA00022723"/>
    </source>
</evidence>
<keyword evidence="10" id="KW-0378">Hydrolase</keyword>
<reference evidence="12" key="3">
    <citation type="submission" date="2023-07" db="EMBL/GenBank/DDBJ databases">
        <title>Genome-based characterization of strain KMM 296 and proposal for reclassification of Cobetia litoralis and Cobetia pacifica, and emended description of the species Cobetia amphilecti and Cobetia marina.</title>
        <authorList>
            <person name="Balabanova L."/>
            <person name="Nedashkovskaya O."/>
        </authorList>
    </citation>
    <scope>NUCLEOTIDE SEQUENCE [LARGE SCALE GENOMIC DNA]</scope>
    <source>
        <strain evidence="12">NRIC 0815</strain>
    </source>
</reference>
<keyword evidence="3 6" id="KW-0862">Zinc</keyword>
<dbReference type="SUPFAM" id="SSF52540">
    <property type="entry name" value="P-loop containing nucleoside triphosphate hydrolases"/>
    <property type="match status" value="1"/>
</dbReference>
<dbReference type="Proteomes" id="UP001229025">
    <property type="component" value="Unassembled WGS sequence"/>
</dbReference>
<dbReference type="InterPro" id="IPR046425">
    <property type="entry name" value="ClpX_bact"/>
</dbReference>
<sequence>MADGKGKDENGKLLYCSFCGKNQNEVRKLIAGPSVYICDECVDLCNDIIREEVLEADAEGDDDRLPAPREIRSTLDDYVIGQDRAKRVLSVAVYNHYKRLRAGQKAADEVELGKSNILLIGPTGSGKTLLAETLARLLNVPFTIADATTLTEAGYVGEDVENIIQKLLQKCDYDVEKAERGIVYIDEIDKISRKSDNPSITRDVSGEGVQQALLKLIEGTTASVPPQGGRKHPQQEFLQVNTGNILFIVGGAFAGLDKVIRERAEKGGIGFNAEVKSKQDEKTVGRVLADVEPGDLVKFGLIPEFVGRLPVIATLTELDEDALVQILTEPKNSLVKQYSRLFEMEDVELDLREDALRAVARKAIERRTGARGLRSILESVLLDTMYDIPSEESVSKVVVDESVIAGDSKPLLIYSKNEESQGKVAGKDG</sequence>
<dbReference type="FunFam" id="1.10.8.60:FF:000002">
    <property type="entry name" value="ATP-dependent Clp protease ATP-binding subunit ClpX"/>
    <property type="match status" value="1"/>
</dbReference>
<dbReference type="InterPro" id="IPR038366">
    <property type="entry name" value="Znf_CppX_C4_sf"/>
</dbReference>
<dbReference type="InterPro" id="IPR003959">
    <property type="entry name" value="ATPase_AAA_core"/>
</dbReference>
<reference evidence="9" key="4">
    <citation type="submission" date="2024-05" db="EMBL/GenBank/DDBJ databases">
        <title>Genome-based characterization of strain KMM 296 and proposal for reclassification of Cobetia litoralis and Cobetia pacifica, and emended description of the species Cobetia amphilecti and Cobetia marina.</title>
        <authorList>
            <person name="Balabanova L."/>
            <person name="Nedashkovskaya O."/>
        </authorList>
    </citation>
    <scope>NUCLEOTIDE SEQUENCE</scope>
    <source>
        <strain evidence="9">NRIC 0815</strain>
    </source>
</reference>
<dbReference type="GO" id="GO:0051301">
    <property type="term" value="P:cell division"/>
    <property type="evidence" value="ECO:0007669"/>
    <property type="project" value="TreeGrafter"/>
</dbReference>
<comment type="caution">
    <text evidence="10">The sequence shown here is derived from an EMBL/GenBank/DDBJ whole genome shotgun (WGS) entry which is preliminary data.</text>
</comment>
<dbReference type="NCBIfam" id="TIGR00382">
    <property type="entry name" value="clpX"/>
    <property type="match status" value="1"/>
</dbReference>
<reference evidence="9 12" key="1">
    <citation type="submission" date="2023-04" db="EMBL/GenBank/DDBJ databases">
        <authorList>
            <person name="Otstavnykh N."/>
            <person name="Seitkalieva A."/>
            <person name="Bystritskaya E."/>
        </authorList>
    </citation>
    <scope>NUCLEOTIDE SEQUENCE [LARGE SCALE GENOMIC DNA]</scope>
    <source>
        <strain evidence="9 12">NRIC 0815</strain>
    </source>
</reference>
<dbReference type="GO" id="GO:0051603">
    <property type="term" value="P:proteolysis involved in protein catabolic process"/>
    <property type="evidence" value="ECO:0007669"/>
    <property type="project" value="TreeGrafter"/>
</dbReference>
<feature type="binding site" evidence="6 7">
    <location>
        <position position="41"/>
    </location>
    <ligand>
        <name>Zn(2+)</name>
        <dbReference type="ChEBI" id="CHEBI:29105"/>
    </ligand>
</feature>
<dbReference type="GO" id="GO:0051082">
    <property type="term" value="F:unfolded protein binding"/>
    <property type="evidence" value="ECO:0007669"/>
    <property type="project" value="UniProtKB-UniRule"/>
</dbReference>
<feature type="binding site" evidence="6 7">
    <location>
        <position position="38"/>
    </location>
    <ligand>
        <name>Zn(2+)</name>
        <dbReference type="ChEBI" id="CHEBI:29105"/>
    </ligand>
</feature>
<dbReference type="Proteomes" id="UP001170481">
    <property type="component" value="Unassembled WGS sequence"/>
</dbReference>
<dbReference type="GO" id="GO:0046983">
    <property type="term" value="F:protein dimerization activity"/>
    <property type="evidence" value="ECO:0007669"/>
    <property type="project" value="UniProtKB-UniRule"/>
</dbReference>
<keyword evidence="5 6" id="KW-0143">Chaperone</keyword>
<dbReference type="GO" id="GO:0009376">
    <property type="term" value="C:HslUV protease complex"/>
    <property type="evidence" value="ECO:0007669"/>
    <property type="project" value="TreeGrafter"/>
</dbReference>
<gene>
    <name evidence="6 10" type="primary">clpX</name>
    <name evidence="10" type="ORF">Q4535_13520</name>
    <name evidence="9" type="ORF">QLT01_09950</name>
</gene>
<keyword evidence="1 6" id="KW-0479">Metal-binding</keyword>
<dbReference type="Pfam" id="PF06689">
    <property type="entry name" value="zf-C4_ClpX"/>
    <property type="match status" value="1"/>
</dbReference>
<dbReference type="InterPro" id="IPR050052">
    <property type="entry name" value="ATP-dep_Clp_protease_ClpX"/>
</dbReference>
<dbReference type="CDD" id="cd19497">
    <property type="entry name" value="RecA-like_ClpX"/>
    <property type="match status" value="1"/>
</dbReference>
<dbReference type="InterPro" id="IPR059188">
    <property type="entry name" value="Znf_CLPX-like"/>
</dbReference>
<dbReference type="SMART" id="SM00994">
    <property type="entry name" value="zf-C4_ClpX"/>
    <property type="match status" value="1"/>
</dbReference>
<dbReference type="GO" id="GO:0140662">
    <property type="term" value="F:ATP-dependent protein folding chaperone"/>
    <property type="evidence" value="ECO:0007669"/>
    <property type="project" value="InterPro"/>
</dbReference>
<dbReference type="HAMAP" id="MF_00175">
    <property type="entry name" value="ClpX"/>
    <property type="match status" value="1"/>
</dbReference>
<comment type="function">
    <text evidence="6">ATP-dependent specificity component of the Clp protease. It directs the protease to specific substrates. Can perform chaperone functions in the absence of ClpP.</text>
</comment>
<dbReference type="RefSeq" id="WP_043331299.1">
    <property type="nucleotide sequence ID" value="NZ_CANLSP010000004.1"/>
</dbReference>
<dbReference type="GO" id="GO:0008270">
    <property type="term" value="F:zinc ion binding"/>
    <property type="evidence" value="ECO:0007669"/>
    <property type="project" value="UniProtKB-UniRule"/>
</dbReference>
<feature type="binding site" evidence="6">
    <location>
        <begin position="122"/>
        <end position="129"/>
    </location>
    <ligand>
        <name>ATP</name>
        <dbReference type="ChEBI" id="CHEBI:30616"/>
    </ligand>
</feature>
<dbReference type="InterPro" id="IPR003593">
    <property type="entry name" value="AAA+_ATPase"/>
</dbReference>
<dbReference type="SMART" id="SM00382">
    <property type="entry name" value="AAA"/>
    <property type="match status" value="1"/>
</dbReference>
<evidence type="ECO:0000313" key="9">
    <source>
        <dbReference type="EMBL" id="MDI5884675.1"/>
    </source>
</evidence>
<dbReference type="InterPro" id="IPR019489">
    <property type="entry name" value="Clp_ATPase_C"/>
</dbReference>
<dbReference type="GO" id="GO:0005524">
    <property type="term" value="F:ATP binding"/>
    <property type="evidence" value="ECO:0007669"/>
    <property type="project" value="UniProtKB-UniRule"/>
</dbReference>
<dbReference type="PANTHER" id="PTHR48102">
    <property type="entry name" value="ATP-DEPENDENT CLP PROTEASE ATP-BINDING SUBUNIT CLPX-LIKE, MITOCHONDRIAL-RELATED"/>
    <property type="match status" value="1"/>
</dbReference>
<reference evidence="10" key="2">
    <citation type="submission" date="2023-07" db="EMBL/GenBank/DDBJ databases">
        <title>Genome content predicts the carbon catabolic preferences of heterotrophic bacteria.</title>
        <authorList>
            <person name="Gralka M."/>
        </authorList>
    </citation>
    <scope>NUCLEOTIDE SEQUENCE</scope>
    <source>
        <strain evidence="10">C2R13</strain>
    </source>
</reference>
<dbReference type="FunFam" id="3.40.50.300:FF:000005">
    <property type="entry name" value="ATP-dependent Clp protease ATP-binding subunit ClpX"/>
    <property type="match status" value="1"/>
</dbReference>
<accession>A0AAP4TZE7</accession>
<dbReference type="Pfam" id="PF10431">
    <property type="entry name" value="ClpB_D2-small"/>
    <property type="match status" value="1"/>
</dbReference>
<keyword evidence="2 6" id="KW-0547">Nucleotide-binding</keyword>
<evidence type="ECO:0000313" key="11">
    <source>
        <dbReference type="Proteomes" id="UP001170481"/>
    </source>
</evidence>
<dbReference type="EMBL" id="JASCSA010000006">
    <property type="protein sequence ID" value="MDI5884675.1"/>
    <property type="molecule type" value="Genomic_DNA"/>
</dbReference>
<comment type="similarity">
    <text evidence="6 7">Belongs to the ClpX chaperone family.</text>
</comment>
<evidence type="ECO:0000313" key="12">
    <source>
        <dbReference type="Proteomes" id="UP001229025"/>
    </source>
</evidence>
<dbReference type="SUPFAM" id="SSF57716">
    <property type="entry name" value="Glucocorticoid receptor-like (DNA-binding domain)"/>
    <property type="match status" value="1"/>
</dbReference>
<name>A0AAP4TZE7_9GAMM</name>
<feature type="binding site" evidence="6 7">
    <location>
        <position position="19"/>
    </location>
    <ligand>
        <name>Zn(2+)</name>
        <dbReference type="ChEBI" id="CHEBI:29105"/>
    </ligand>
</feature>
<dbReference type="SMART" id="SM01086">
    <property type="entry name" value="ClpB_D2-small"/>
    <property type="match status" value="1"/>
</dbReference>
<protein>
    <recommendedName>
        <fullName evidence="6">ATP-dependent Clp protease ATP-binding subunit ClpX</fullName>
    </recommendedName>
</protein>
<evidence type="ECO:0000256" key="6">
    <source>
        <dbReference type="HAMAP-Rule" id="MF_00175"/>
    </source>
</evidence>
<keyword evidence="12" id="KW-1185">Reference proteome</keyword>
<proteinExistence type="inferred from homology"/>
<evidence type="ECO:0000256" key="7">
    <source>
        <dbReference type="PROSITE-ProRule" id="PRU01250"/>
    </source>
</evidence>
<dbReference type="Gene3D" id="1.10.8.60">
    <property type="match status" value="1"/>
</dbReference>
<organism evidence="10 11">
    <name type="scientific">Cobetia amphilecti</name>
    <dbReference type="NCBI Taxonomy" id="1055104"/>
    <lineage>
        <taxon>Bacteria</taxon>
        <taxon>Pseudomonadati</taxon>
        <taxon>Pseudomonadota</taxon>
        <taxon>Gammaproteobacteria</taxon>
        <taxon>Oceanospirillales</taxon>
        <taxon>Halomonadaceae</taxon>
        <taxon>Cobetia</taxon>
    </lineage>
</organism>
<evidence type="ECO:0000256" key="2">
    <source>
        <dbReference type="ARBA" id="ARBA00022741"/>
    </source>
</evidence>
<dbReference type="InterPro" id="IPR004487">
    <property type="entry name" value="Clp_protease_ATP-bd_su_ClpX"/>
</dbReference>
<comment type="subunit">
    <text evidence="6">Component of the ClpX-ClpP complex. Forms a hexameric ring that, in the presence of ATP, binds to fourteen ClpP subunits assembled into a disk-like structure with a central cavity, resembling the structure of eukaryotic proteasomes.</text>
</comment>
<dbReference type="GO" id="GO:0016887">
    <property type="term" value="F:ATP hydrolysis activity"/>
    <property type="evidence" value="ECO:0007669"/>
    <property type="project" value="InterPro"/>
</dbReference>
<evidence type="ECO:0000256" key="4">
    <source>
        <dbReference type="ARBA" id="ARBA00022840"/>
    </source>
</evidence>
<dbReference type="EMBL" id="JAUORK010000020">
    <property type="protein sequence ID" value="MDO6673129.1"/>
    <property type="molecule type" value="Genomic_DNA"/>
</dbReference>
<dbReference type="PANTHER" id="PTHR48102:SF7">
    <property type="entry name" value="ATP-DEPENDENT CLP PROTEASE ATP-BINDING SUBUNIT CLPX-LIKE, MITOCHONDRIAL"/>
    <property type="match status" value="1"/>
</dbReference>
<feature type="domain" description="ClpX-type ZB" evidence="8">
    <location>
        <begin position="3"/>
        <end position="57"/>
    </location>
</feature>